<dbReference type="Proteomes" id="UP000239187">
    <property type="component" value="Chromosome"/>
</dbReference>
<dbReference type="AlphaFoldDB" id="A0A2L0UI32"/>
<evidence type="ECO:0000313" key="2">
    <source>
        <dbReference type="Proteomes" id="UP000239187"/>
    </source>
</evidence>
<dbReference type="GO" id="GO:0019441">
    <property type="term" value="P:L-tryptophan catabolic process to kynurenine"/>
    <property type="evidence" value="ECO:0007669"/>
    <property type="project" value="InterPro"/>
</dbReference>
<dbReference type="Pfam" id="PF04199">
    <property type="entry name" value="Cyclase"/>
    <property type="match status" value="1"/>
</dbReference>
<dbReference type="PANTHER" id="PTHR31118">
    <property type="entry name" value="CYCLASE-LIKE PROTEIN 2"/>
    <property type="match status" value="1"/>
</dbReference>
<protein>
    <recommendedName>
        <fullName evidence="3">Cyclase family protein</fullName>
    </recommendedName>
</protein>
<dbReference type="RefSeq" id="WP_208740059.1">
    <property type="nucleotide sequence ID" value="NZ_CP024915.1"/>
</dbReference>
<evidence type="ECO:0000313" key="1">
    <source>
        <dbReference type="EMBL" id="AUZ88914.1"/>
    </source>
</evidence>
<dbReference type="PANTHER" id="PTHR31118:SF32">
    <property type="entry name" value="KYNURENINE FORMAMIDASE"/>
    <property type="match status" value="1"/>
</dbReference>
<evidence type="ECO:0008006" key="3">
    <source>
        <dbReference type="Google" id="ProtNLM"/>
    </source>
</evidence>
<organism evidence="1 2">
    <name type="scientific">Arthrobacter agilis</name>
    <dbReference type="NCBI Taxonomy" id="37921"/>
    <lineage>
        <taxon>Bacteria</taxon>
        <taxon>Bacillati</taxon>
        <taxon>Actinomycetota</taxon>
        <taxon>Actinomycetes</taxon>
        <taxon>Micrococcales</taxon>
        <taxon>Micrococcaceae</taxon>
        <taxon>Arthrobacter</taxon>
    </lineage>
</organism>
<dbReference type="InterPro" id="IPR037175">
    <property type="entry name" value="KFase_sf"/>
</dbReference>
<dbReference type="GO" id="GO:0004061">
    <property type="term" value="F:arylformamidase activity"/>
    <property type="evidence" value="ECO:0007669"/>
    <property type="project" value="InterPro"/>
</dbReference>
<sequence length="150" mass="15706">MRIVDLSQPVHTGMQVYPGDPEVVLSTVATVAEDGYQVASLHAGSHTGTHLDAPLHSIAGGQAVDDIDLGRLVGPARIVQCTGLAPHEVITWASVEGQLQDLTRQAMVLFHTGWSAWFGSGHYLEHPVLAPEVAERLLAAGITVASAGGT</sequence>
<proteinExistence type="predicted"/>
<dbReference type="SUPFAM" id="SSF102198">
    <property type="entry name" value="Putative cyclase"/>
    <property type="match status" value="1"/>
</dbReference>
<name>A0A2L0UI32_9MICC</name>
<dbReference type="Gene3D" id="3.50.30.50">
    <property type="entry name" value="Putative cyclase"/>
    <property type="match status" value="1"/>
</dbReference>
<accession>A0A2L0UI32</accession>
<gene>
    <name evidence="1" type="ORF">CVO76_15645</name>
</gene>
<reference evidence="1 2" key="1">
    <citation type="submission" date="2017-11" db="EMBL/GenBank/DDBJ databases">
        <title>Draft genome of Arthrobacter agilis strain UMCV2, a plant growth-promoting rhizobacterium and biocontrol capacity of phytopathogenic fungi.</title>
        <authorList>
            <person name="Martinez-Camara R."/>
            <person name="Santoyo G."/>
            <person name="Moreno-Hagelsieb G."/>
            <person name="Valencia-Cantero E."/>
        </authorList>
    </citation>
    <scope>NUCLEOTIDE SEQUENCE [LARGE SCALE GENOMIC DNA]</scope>
    <source>
        <strain evidence="1 2">UMCV2</strain>
    </source>
</reference>
<feature type="non-terminal residue" evidence="1">
    <location>
        <position position="150"/>
    </location>
</feature>
<dbReference type="InterPro" id="IPR007325">
    <property type="entry name" value="KFase/CYL"/>
</dbReference>
<dbReference type="EMBL" id="CP024915">
    <property type="protein sequence ID" value="AUZ88914.1"/>
    <property type="molecule type" value="Genomic_DNA"/>
</dbReference>